<evidence type="ECO:0000313" key="2">
    <source>
        <dbReference type="EMBL" id="MCW1921578.1"/>
    </source>
</evidence>
<evidence type="ECO:0000313" key="3">
    <source>
        <dbReference type="Proteomes" id="UP001320876"/>
    </source>
</evidence>
<dbReference type="EMBL" id="JAPDDT010000001">
    <property type="protein sequence ID" value="MCW1921578.1"/>
    <property type="molecule type" value="Genomic_DNA"/>
</dbReference>
<organism evidence="2 3">
    <name type="scientific">Luteolibacter arcticus</name>
    <dbReference type="NCBI Taxonomy" id="1581411"/>
    <lineage>
        <taxon>Bacteria</taxon>
        <taxon>Pseudomonadati</taxon>
        <taxon>Verrucomicrobiota</taxon>
        <taxon>Verrucomicrobiia</taxon>
        <taxon>Verrucomicrobiales</taxon>
        <taxon>Verrucomicrobiaceae</taxon>
        <taxon>Luteolibacter</taxon>
    </lineage>
</organism>
<keyword evidence="3" id="KW-1185">Reference proteome</keyword>
<dbReference type="InterPro" id="IPR018958">
    <property type="entry name" value="Knr4/Smi1-like_dom"/>
</dbReference>
<dbReference type="RefSeq" id="WP_264485687.1">
    <property type="nucleotide sequence ID" value="NZ_JAPDDT010000001.1"/>
</dbReference>
<evidence type="ECO:0000259" key="1">
    <source>
        <dbReference type="SMART" id="SM00860"/>
    </source>
</evidence>
<dbReference type="InterPro" id="IPR037883">
    <property type="entry name" value="Knr4/Smi1-like_sf"/>
</dbReference>
<proteinExistence type="predicted"/>
<dbReference type="Gene3D" id="3.40.1580.10">
    <property type="entry name" value="SMI1/KNR4-like"/>
    <property type="match status" value="1"/>
</dbReference>
<accession>A0ABT3GD72</accession>
<feature type="domain" description="Knr4/Smi1-like" evidence="1">
    <location>
        <begin position="28"/>
        <end position="168"/>
    </location>
</feature>
<sequence length="271" mass="30453">MSKAFHGFDLSSFWRNSQYAAENYVDRSPTPEMVKAVERQLGFKLPAAYVELAKIQNGGVPRNTSYRTDQPTSWSEDHVAITGIYSIGGNKLYSLCGETFNSRFWEQEWGYPAIGVYFAGCPSAGHDMVALDYRQCGPDGEPQVIHVDQEDDYRITRLAGSFEEFIRGLEPDEAFGSQTLSGVERAIRENDLDYLRQRIAAGCNLEETDEYDRTMIENAAIQNQPEVIELLASAGASLRNALSIAERNLKYFPEHEASVSLLRKLAENRNS</sequence>
<gene>
    <name evidence="2" type="ORF">OKA05_03370</name>
</gene>
<dbReference type="Pfam" id="PF09346">
    <property type="entry name" value="SMI1_KNR4"/>
    <property type="match status" value="1"/>
</dbReference>
<comment type="caution">
    <text evidence="2">The sequence shown here is derived from an EMBL/GenBank/DDBJ whole genome shotgun (WGS) entry which is preliminary data.</text>
</comment>
<name>A0ABT3GD72_9BACT</name>
<dbReference type="Gene3D" id="1.25.40.20">
    <property type="entry name" value="Ankyrin repeat-containing domain"/>
    <property type="match status" value="1"/>
</dbReference>
<dbReference type="Proteomes" id="UP001320876">
    <property type="component" value="Unassembled WGS sequence"/>
</dbReference>
<dbReference type="SMART" id="SM00860">
    <property type="entry name" value="SMI1_KNR4"/>
    <property type="match status" value="1"/>
</dbReference>
<dbReference type="SUPFAM" id="SSF160631">
    <property type="entry name" value="SMI1/KNR4-like"/>
    <property type="match status" value="1"/>
</dbReference>
<reference evidence="2 3" key="1">
    <citation type="submission" date="2022-10" db="EMBL/GenBank/DDBJ databases">
        <title>Luteolibacter arcticus strain CCTCC AB 2014275, whole genome shotgun sequencing project.</title>
        <authorList>
            <person name="Zhao G."/>
            <person name="Shen L."/>
        </authorList>
    </citation>
    <scope>NUCLEOTIDE SEQUENCE [LARGE SCALE GENOMIC DNA]</scope>
    <source>
        <strain evidence="2 3">CCTCC AB 2014275</strain>
    </source>
</reference>
<dbReference type="SUPFAM" id="SSF48403">
    <property type="entry name" value="Ankyrin repeat"/>
    <property type="match status" value="1"/>
</dbReference>
<protein>
    <submittedName>
        <fullName evidence="2">SMI1/KNR4 family protein</fullName>
    </submittedName>
</protein>
<dbReference type="InterPro" id="IPR036770">
    <property type="entry name" value="Ankyrin_rpt-contain_sf"/>
</dbReference>